<dbReference type="PANTHER" id="PTHR33164">
    <property type="entry name" value="TRANSCRIPTIONAL REGULATOR, MARR FAMILY"/>
    <property type="match status" value="1"/>
</dbReference>
<evidence type="ECO:0000313" key="2">
    <source>
        <dbReference type="EMBL" id="GCE29704.1"/>
    </source>
</evidence>
<dbReference type="GO" id="GO:0003700">
    <property type="term" value="F:DNA-binding transcription factor activity"/>
    <property type="evidence" value="ECO:0007669"/>
    <property type="project" value="InterPro"/>
</dbReference>
<gene>
    <name evidence="2" type="ORF">KDA_51880</name>
</gene>
<reference evidence="3" key="1">
    <citation type="submission" date="2018-12" db="EMBL/GenBank/DDBJ databases">
        <title>Tengunoibacter tsumagoiensis gen. nov., sp. nov., Dictyobacter kobayashii sp. nov., D. alpinus sp. nov., and D. joshuensis sp. nov. and description of Dictyobacteraceae fam. nov. within the order Ktedonobacterales isolated from Tengu-no-mugimeshi.</title>
        <authorList>
            <person name="Wang C.M."/>
            <person name="Zheng Y."/>
            <person name="Sakai Y."/>
            <person name="Toyoda A."/>
            <person name="Minakuchi Y."/>
            <person name="Abe K."/>
            <person name="Yokota A."/>
            <person name="Yabe S."/>
        </authorList>
    </citation>
    <scope>NUCLEOTIDE SEQUENCE [LARGE SCALE GENOMIC DNA]</scope>
    <source>
        <strain evidence="3">Uno16</strain>
    </source>
</reference>
<accession>A0A402BE97</accession>
<proteinExistence type="predicted"/>
<dbReference type="PANTHER" id="PTHR33164:SF99">
    <property type="entry name" value="MARR FAMILY REGULATORY PROTEIN"/>
    <property type="match status" value="1"/>
</dbReference>
<dbReference type="RefSeq" id="WP_126629920.1">
    <property type="nucleotide sequence ID" value="NZ_BIFT01000002.1"/>
</dbReference>
<feature type="domain" description="HTH marR-type" evidence="1">
    <location>
        <begin position="31"/>
        <end position="160"/>
    </location>
</feature>
<organism evidence="2 3">
    <name type="scientific">Dictyobacter alpinus</name>
    <dbReference type="NCBI Taxonomy" id="2014873"/>
    <lineage>
        <taxon>Bacteria</taxon>
        <taxon>Bacillati</taxon>
        <taxon>Chloroflexota</taxon>
        <taxon>Ktedonobacteria</taxon>
        <taxon>Ktedonobacterales</taxon>
        <taxon>Dictyobacteraceae</taxon>
        <taxon>Dictyobacter</taxon>
    </lineage>
</organism>
<dbReference type="Pfam" id="PF01047">
    <property type="entry name" value="MarR"/>
    <property type="match status" value="1"/>
</dbReference>
<dbReference type="PROSITE" id="PS50995">
    <property type="entry name" value="HTH_MARR_2"/>
    <property type="match status" value="1"/>
</dbReference>
<dbReference type="SMART" id="SM00347">
    <property type="entry name" value="HTH_MARR"/>
    <property type="match status" value="1"/>
</dbReference>
<evidence type="ECO:0000313" key="3">
    <source>
        <dbReference type="Proteomes" id="UP000287171"/>
    </source>
</evidence>
<dbReference type="InterPro" id="IPR036388">
    <property type="entry name" value="WH-like_DNA-bd_sf"/>
</dbReference>
<dbReference type="Gene3D" id="1.10.10.10">
    <property type="entry name" value="Winged helix-like DNA-binding domain superfamily/Winged helix DNA-binding domain"/>
    <property type="match status" value="1"/>
</dbReference>
<dbReference type="AlphaFoldDB" id="A0A402BE97"/>
<sequence length="173" mass="20062">MVRSWVRGGSHVAERRRSVTLEGRIMDAHWDLQLFQNITVQLLEGNRLVLDPFQLSSLQYTTLLLLDMDEGWRLTDLSERLLCERSTVTRIIDALETRQLVRRVPDPEDRRSQRVTITDAGATMREQAHAALEASLIQRFGCLNEDERHQLRRLHEKLTNGLKVEGEKTAETF</sequence>
<dbReference type="InterPro" id="IPR036390">
    <property type="entry name" value="WH_DNA-bd_sf"/>
</dbReference>
<dbReference type="PRINTS" id="PR00598">
    <property type="entry name" value="HTHMARR"/>
</dbReference>
<name>A0A402BE97_9CHLR</name>
<dbReference type="OrthoDB" id="163346at2"/>
<dbReference type="InterPro" id="IPR000835">
    <property type="entry name" value="HTH_MarR-typ"/>
</dbReference>
<evidence type="ECO:0000259" key="1">
    <source>
        <dbReference type="PROSITE" id="PS50995"/>
    </source>
</evidence>
<dbReference type="EMBL" id="BIFT01000002">
    <property type="protein sequence ID" value="GCE29704.1"/>
    <property type="molecule type" value="Genomic_DNA"/>
</dbReference>
<protein>
    <submittedName>
        <fullName evidence="2">MarR family transcriptional regulator</fullName>
    </submittedName>
</protein>
<dbReference type="SUPFAM" id="SSF46785">
    <property type="entry name" value="Winged helix' DNA-binding domain"/>
    <property type="match status" value="1"/>
</dbReference>
<dbReference type="InterPro" id="IPR039422">
    <property type="entry name" value="MarR/SlyA-like"/>
</dbReference>
<comment type="caution">
    <text evidence="2">The sequence shown here is derived from an EMBL/GenBank/DDBJ whole genome shotgun (WGS) entry which is preliminary data.</text>
</comment>
<keyword evidence="3" id="KW-1185">Reference proteome</keyword>
<dbReference type="Proteomes" id="UP000287171">
    <property type="component" value="Unassembled WGS sequence"/>
</dbReference>
<dbReference type="GO" id="GO:0006950">
    <property type="term" value="P:response to stress"/>
    <property type="evidence" value="ECO:0007669"/>
    <property type="project" value="TreeGrafter"/>
</dbReference>